<evidence type="ECO:0000313" key="2">
    <source>
        <dbReference type="EMBL" id="POM75608.1"/>
    </source>
</evidence>
<gene>
    <name evidence="2" type="ORF">PHPALM_7269</name>
</gene>
<organism evidence="2 3">
    <name type="scientific">Phytophthora palmivora</name>
    <dbReference type="NCBI Taxonomy" id="4796"/>
    <lineage>
        <taxon>Eukaryota</taxon>
        <taxon>Sar</taxon>
        <taxon>Stramenopiles</taxon>
        <taxon>Oomycota</taxon>
        <taxon>Peronosporomycetes</taxon>
        <taxon>Peronosporales</taxon>
        <taxon>Peronosporaceae</taxon>
        <taxon>Phytophthora</taxon>
    </lineage>
</organism>
<evidence type="ECO:0000313" key="3">
    <source>
        <dbReference type="Proteomes" id="UP000237271"/>
    </source>
</evidence>
<proteinExistence type="predicted"/>
<sequence length="409" mass="44900">MFPGHLKAPRGLNHGRTSRGAYERDLFQNEPLSINNIEAARPWCALPRVGVPLGTAQNTTTQSQQEGLFWRCVSLKNFTVQELKELREARFLSYVLGQRDLRIEFSHLIVANAQDERGYGSVNPETVHRKAAKKQRITYAPAVVDPRSQQPSGCQPGAGLPAPTSSMTRGNPAPSQTTGASHGRPAPRGSGARRSDQGGQEELSRAFDYAASSQPYPTGPSTSGRDSGGSLLRDEGRQLRDIALGLGPGGQATSQAGKPEVLRRDLDALCREAHGHHGPVDRRAPAAALKELRQGLDALSHDVHDRMPSYEPQGYSYHSAYGYSSYPSSPSRYRYTIRMTRASTPATPVVQRTQPRFEETQRIVIPFKAPHVERRVNGVRRAMSGQDREGSNEAMLQLVAPYGANQVYR</sequence>
<reference evidence="2 3" key="1">
    <citation type="journal article" date="2017" name="Genome Biol. Evol.">
        <title>Phytophthora megakarya and P. palmivora, closely related causal agents of cacao black pod rot, underwent increases in genome sizes and gene numbers by different mechanisms.</title>
        <authorList>
            <person name="Ali S.S."/>
            <person name="Shao J."/>
            <person name="Lary D.J."/>
            <person name="Kronmiller B."/>
            <person name="Shen D."/>
            <person name="Strem M.D."/>
            <person name="Amoako-Attah I."/>
            <person name="Akrofi A.Y."/>
            <person name="Begoude B.A."/>
            <person name="Ten Hoopen G.M."/>
            <person name="Coulibaly K."/>
            <person name="Kebe B.I."/>
            <person name="Melnick R.L."/>
            <person name="Guiltinan M.J."/>
            <person name="Tyler B.M."/>
            <person name="Meinhardt L.W."/>
            <person name="Bailey B.A."/>
        </authorList>
    </citation>
    <scope>NUCLEOTIDE SEQUENCE [LARGE SCALE GENOMIC DNA]</scope>
    <source>
        <strain evidence="3">sbr112.9</strain>
    </source>
</reference>
<dbReference type="AlphaFoldDB" id="A0A2P4YCS7"/>
<evidence type="ECO:0008006" key="4">
    <source>
        <dbReference type="Google" id="ProtNLM"/>
    </source>
</evidence>
<feature type="compositionally biased region" description="Polar residues" evidence="1">
    <location>
        <begin position="163"/>
        <end position="180"/>
    </location>
</feature>
<name>A0A2P4YCS7_9STRA</name>
<dbReference type="EMBL" id="NCKW01003733">
    <property type="protein sequence ID" value="POM75608.1"/>
    <property type="molecule type" value="Genomic_DNA"/>
</dbReference>
<accession>A0A2P4YCS7</accession>
<feature type="compositionally biased region" description="Polar residues" evidence="1">
    <location>
        <begin position="211"/>
        <end position="225"/>
    </location>
</feature>
<comment type="caution">
    <text evidence="2">The sequence shown here is derived from an EMBL/GenBank/DDBJ whole genome shotgun (WGS) entry which is preliminary data.</text>
</comment>
<dbReference type="Proteomes" id="UP000237271">
    <property type="component" value="Unassembled WGS sequence"/>
</dbReference>
<feature type="compositionally biased region" description="Low complexity" evidence="1">
    <location>
        <begin position="183"/>
        <end position="192"/>
    </location>
</feature>
<keyword evidence="3" id="KW-1185">Reference proteome</keyword>
<evidence type="ECO:0000256" key="1">
    <source>
        <dbReference type="SAM" id="MobiDB-lite"/>
    </source>
</evidence>
<feature type="region of interest" description="Disordered" evidence="1">
    <location>
        <begin position="118"/>
        <end position="232"/>
    </location>
</feature>
<protein>
    <recommendedName>
        <fullName evidence="4">ATP-binding cassette (ABC) Superfamily</fullName>
    </recommendedName>
</protein>